<reference evidence="3 4" key="1">
    <citation type="submission" date="2018-08" db="EMBL/GenBank/DDBJ databases">
        <title>Recombination of ecologically and evolutionarily significant loci maintains genetic cohesion in the Pseudomonas syringae species complex.</title>
        <authorList>
            <person name="Dillon M."/>
            <person name="Thakur S."/>
            <person name="Almeida R.N.D."/>
            <person name="Weir B.S."/>
            <person name="Guttman D.S."/>
        </authorList>
    </citation>
    <scope>NUCLEOTIDE SEQUENCE [LARGE SCALE GENOMIC DNA]</scope>
    <source>
        <strain evidence="1 3">ICMP 15201</strain>
        <strain evidence="2 4">ICMP 15203</strain>
    </source>
</reference>
<evidence type="ECO:0000313" key="1">
    <source>
        <dbReference type="EMBL" id="RMN85302.1"/>
    </source>
</evidence>
<protein>
    <submittedName>
        <fullName evidence="2">Uncharacterized protein</fullName>
    </submittedName>
</protein>
<dbReference type="AlphaFoldDB" id="A0A3M3S1R5"/>
<evidence type="ECO:0000313" key="3">
    <source>
        <dbReference type="Proteomes" id="UP000269335"/>
    </source>
</evidence>
<dbReference type="EMBL" id="RBPJ01000045">
    <property type="protein sequence ID" value="RMO02647.1"/>
    <property type="molecule type" value="Genomic_DNA"/>
</dbReference>
<evidence type="ECO:0000313" key="4">
    <source>
        <dbReference type="Proteomes" id="UP000270524"/>
    </source>
</evidence>
<evidence type="ECO:0000313" key="2">
    <source>
        <dbReference type="EMBL" id="RMO02647.1"/>
    </source>
</evidence>
<sequence>MRLLHREGIFEFLKCLLNISSWPHFQLDSVNASGLWWECLVGLREG</sequence>
<name>A0A3M3S1R5_PSECA</name>
<dbReference type="Proteomes" id="UP000269335">
    <property type="component" value="Unassembled WGS sequence"/>
</dbReference>
<dbReference type="Proteomes" id="UP000270524">
    <property type="component" value="Unassembled WGS sequence"/>
</dbReference>
<proteinExistence type="predicted"/>
<organism evidence="2 4">
    <name type="scientific">Pseudomonas cannabina</name>
    <dbReference type="NCBI Taxonomy" id="86840"/>
    <lineage>
        <taxon>Bacteria</taxon>
        <taxon>Pseudomonadati</taxon>
        <taxon>Pseudomonadota</taxon>
        <taxon>Gammaproteobacteria</taxon>
        <taxon>Pseudomonadales</taxon>
        <taxon>Pseudomonadaceae</taxon>
        <taxon>Pseudomonas</taxon>
    </lineage>
</organism>
<dbReference type="EMBL" id="RBPH01000025">
    <property type="protein sequence ID" value="RMN85302.1"/>
    <property type="molecule type" value="Genomic_DNA"/>
</dbReference>
<comment type="caution">
    <text evidence="2">The sequence shown here is derived from an EMBL/GenBank/DDBJ whole genome shotgun (WGS) entry which is preliminary data.</text>
</comment>
<gene>
    <name evidence="2" type="ORF">ALQ51_102069</name>
    <name evidence="1" type="ORF">ALQ53_103350</name>
</gene>
<accession>A0A3M3S1R5</accession>